<gene>
    <name evidence="2" type="ORF">R3W88_022566</name>
</gene>
<feature type="compositionally biased region" description="Basic and acidic residues" evidence="1">
    <location>
        <begin position="165"/>
        <end position="187"/>
    </location>
</feature>
<dbReference type="PANTHER" id="PTHR35046">
    <property type="entry name" value="ZINC KNUCKLE (CCHC-TYPE) FAMILY PROTEIN"/>
    <property type="match status" value="1"/>
</dbReference>
<evidence type="ECO:0000313" key="3">
    <source>
        <dbReference type="Proteomes" id="UP001311915"/>
    </source>
</evidence>
<evidence type="ECO:0000256" key="1">
    <source>
        <dbReference type="SAM" id="MobiDB-lite"/>
    </source>
</evidence>
<feature type="region of interest" description="Disordered" evidence="1">
    <location>
        <begin position="162"/>
        <end position="187"/>
    </location>
</feature>
<name>A0AAV9LV65_9SOLN</name>
<dbReference type="EMBL" id="JAWPEI010000004">
    <property type="protein sequence ID" value="KAK4729578.1"/>
    <property type="molecule type" value="Genomic_DNA"/>
</dbReference>
<dbReference type="AlphaFoldDB" id="A0AAV9LV65"/>
<accession>A0AAV9LV65</accession>
<comment type="caution">
    <text evidence="2">The sequence shown here is derived from an EMBL/GenBank/DDBJ whole genome shotgun (WGS) entry which is preliminary data.</text>
</comment>
<dbReference type="PANTHER" id="PTHR35046:SF9">
    <property type="entry name" value="RNA-DIRECTED DNA POLYMERASE"/>
    <property type="match status" value="1"/>
</dbReference>
<organism evidence="2 3">
    <name type="scientific">Solanum pinnatisectum</name>
    <name type="common">tansyleaf nightshade</name>
    <dbReference type="NCBI Taxonomy" id="50273"/>
    <lineage>
        <taxon>Eukaryota</taxon>
        <taxon>Viridiplantae</taxon>
        <taxon>Streptophyta</taxon>
        <taxon>Embryophyta</taxon>
        <taxon>Tracheophyta</taxon>
        <taxon>Spermatophyta</taxon>
        <taxon>Magnoliopsida</taxon>
        <taxon>eudicotyledons</taxon>
        <taxon>Gunneridae</taxon>
        <taxon>Pentapetalae</taxon>
        <taxon>asterids</taxon>
        <taxon>lamiids</taxon>
        <taxon>Solanales</taxon>
        <taxon>Solanaceae</taxon>
        <taxon>Solanoideae</taxon>
        <taxon>Solaneae</taxon>
        <taxon>Solanum</taxon>
    </lineage>
</organism>
<reference evidence="2 3" key="1">
    <citation type="submission" date="2023-10" db="EMBL/GenBank/DDBJ databases">
        <title>Genome-Wide Identification Analysis in wild type Solanum Pinnatisectum Reveals Some Genes Defensing Phytophthora Infestans.</title>
        <authorList>
            <person name="Sun C."/>
        </authorList>
    </citation>
    <scope>NUCLEOTIDE SEQUENCE [LARGE SCALE GENOMIC DNA]</scope>
    <source>
        <strain evidence="2">LQN</strain>
        <tissue evidence="2">Leaf</tissue>
    </source>
</reference>
<keyword evidence="3" id="KW-1185">Reference proteome</keyword>
<evidence type="ECO:0000313" key="2">
    <source>
        <dbReference type="EMBL" id="KAK4729578.1"/>
    </source>
</evidence>
<dbReference type="InterPro" id="IPR021109">
    <property type="entry name" value="Peptidase_aspartic_dom_sf"/>
</dbReference>
<protein>
    <recommendedName>
        <fullName evidence="4">Asp_protease_2 domain-containing protein</fullName>
    </recommendedName>
</protein>
<dbReference type="Proteomes" id="UP001311915">
    <property type="component" value="Unassembled WGS sequence"/>
</dbReference>
<proteinExistence type="predicted"/>
<dbReference type="Gene3D" id="2.40.70.10">
    <property type="entry name" value="Acid Proteases"/>
    <property type="match status" value="1"/>
</dbReference>
<dbReference type="CDD" id="cd00303">
    <property type="entry name" value="retropepsin_like"/>
    <property type="match status" value="1"/>
</dbReference>
<evidence type="ECO:0008006" key="4">
    <source>
        <dbReference type="Google" id="ProtNLM"/>
    </source>
</evidence>
<sequence length="287" mass="32991">MSRRLMRRSPSKETLQSTCLEIKVSLTQPSSLKAFNVTNDTVCSLIIDSGSCANVASTALVEFLKLPTTKLVTPYKLQWLSECGELRVHRQVMIKFKIGKYQDKVLCDVVPMQACHVLLGRPWQHDRSTNHDGRTNKYSLMLNDHKYVLHPMSPSQVNDVYQRMSESREKKKCEEEHEEAKSQEDDEMRKLKGNTQVSLILLTHRDHVLQTNQSHSSLPNSISFLLQDYEDVFPTELPSGFAPLRGIEHQIDFVSRSQLPNKRLIEGIRRTPRIYKGKLKNSLTKVM</sequence>